<dbReference type="RefSeq" id="XP_065649706.1">
    <property type="nucleotide sequence ID" value="XM_065793634.1"/>
</dbReference>
<evidence type="ECO:0000313" key="7">
    <source>
        <dbReference type="Proteomes" id="UP001652625"/>
    </source>
</evidence>
<keyword evidence="1" id="KW-1015">Disulfide bond</keyword>
<keyword evidence="2" id="KW-0325">Glycoprotein</keyword>
<sequence length="350" mass="40376">MLLTMFESLNTLVFGFTIFCSNWKPTIFTNSTPLEAYNSQNFFTLTPINISHSSIGISPVPSYAETQTEKVNIKYSFKYFSRESKYQINGDIGESVYLNCEITTNEKPTITWFKDDKILKERSYRFFYELDFEHLYILNFDSLLITDNGNYKCVVGEKNETQISKLFSLKVEERHRFEILHITSLIPNQLSVNNGEHFKITCTAAGDEDQPMFFRWDHRRLSNDTTNWTNHKGVKYHVITLKIDACRGKSVLKVFQANASNVGEYVCIVFNKNTFATKSAIVAVRERGKPSSATLSSIYITLITFFCIIVVVLVVIVIIVTRLRKKKLSKRRSHSIHYEGHNIDTLMPKS</sequence>
<feature type="domain" description="Ig-like" evidence="6">
    <location>
        <begin position="181"/>
        <end position="283"/>
    </location>
</feature>
<evidence type="ECO:0000256" key="3">
    <source>
        <dbReference type="ARBA" id="ARBA00023319"/>
    </source>
</evidence>
<organism evidence="7 9">
    <name type="scientific">Hydra vulgaris</name>
    <name type="common">Hydra</name>
    <name type="synonym">Hydra attenuata</name>
    <dbReference type="NCBI Taxonomy" id="6087"/>
    <lineage>
        <taxon>Eukaryota</taxon>
        <taxon>Metazoa</taxon>
        <taxon>Cnidaria</taxon>
        <taxon>Hydrozoa</taxon>
        <taxon>Hydroidolina</taxon>
        <taxon>Anthoathecata</taxon>
        <taxon>Aplanulata</taxon>
        <taxon>Hydridae</taxon>
        <taxon>Hydra</taxon>
    </lineage>
</organism>
<keyword evidence="3" id="KW-0393">Immunoglobulin domain</keyword>
<dbReference type="Pfam" id="PF07679">
    <property type="entry name" value="I-set"/>
    <property type="match status" value="1"/>
</dbReference>
<reference evidence="8 9" key="1">
    <citation type="submission" date="2025-05" db="UniProtKB">
        <authorList>
            <consortium name="RefSeq"/>
        </authorList>
    </citation>
    <scope>IDENTIFICATION</scope>
</reference>
<proteinExistence type="predicted"/>
<evidence type="ECO:0000259" key="6">
    <source>
        <dbReference type="PROSITE" id="PS50835"/>
    </source>
</evidence>
<dbReference type="InterPro" id="IPR007110">
    <property type="entry name" value="Ig-like_dom"/>
</dbReference>
<evidence type="ECO:0000313" key="9">
    <source>
        <dbReference type="RefSeq" id="XP_065649706.1"/>
    </source>
</evidence>
<keyword evidence="4" id="KW-1133">Transmembrane helix</keyword>
<evidence type="ECO:0000313" key="8">
    <source>
        <dbReference type="RefSeq" id="XP_065649705.1"/>
    </source>
</evidence>
<dbReference type="InterPro" id="IPR015621">
    <property type="entry name" value="IL-1_rcpt_fam"/>
</dbReference>
<dbReference type="SUPFAM" id="SSF48726">
    <property type="entry name" value="Immunoglobulin"/>
    <property type="match status" value="2"/>
</dbReference>
<dbReference type="InterPro" id="IPR036179">
    <property type="entry name" value="Ig-like_dom_sf"/>
</dbReference>
<keyword evidence="4" id="KW-0812">Transmembrane</keyword>
<dbReference type="Gene3D" id="2.60.40.10">
    <property type="entry name" value="Immunoglobulins"/>
    <property type="match status" value="2"/>
</dbReference>
<dbReference type="SMART" id="SM00409">
    <property type="entry name" value="IG"/>
    <property type="match status" value="2"/>
</dbReference>
<evidence type="ECO:0000256" key="1">
    <source>
        <dbReference type="ARBA" id="ARBA00023157"/>
    </source>
</evidence>
<dbReference type="GeneID" id="101238403"/>
<accession>A0ABM4BKX0</accession>
<name>A0ABM4BKX0_HYDVU</name>
<dbReference type="InterPro" id="IPR013783">
    <property type="entry name" value="Ig-like_fold"/>
</dbReference>
<dbReference type="PANTHER" id="PTHR11890:SF6">
    <property type="entry name" value="INTERLEUKIN-18 RECEPTOR 1"/>
    <property type="match status" value="1"/>
</dbReference>
<dbReference type="PROSITE" id="PS50835">
    <property type="entry name" value="IG_LIKE"/>
    <property type="match status" value="2"/>
</dbReference>
<dbReference type="CDD" id="cd00096">
    <property type="entry name" value="Ig"/>
    <property type="match status" value="1"/>
</dbReference>
<feature type="transmembrane region" description="Helical" evidence="4">
    <location>
        <begin position="298"/>
        <end position="323"/>
    </location>
</feature>
<keyword evidence="7" id="KW-1185">Reference proteome</keyword>
<dbReference type="InterPro" id="IPR003598">
    <property type="entry name" value="Ig_sub2"/>
</dbReference>
<dbReference type="InterPro" id="IPR013098">
    <property type="entry name" value="Ig_I-set"/>
</dbReference>
<feature type="domain" description="Ig-like" evidence="6">
    <location>
        <begin position="61"/>
        <end position="164"/>
    </location>
</feature>
<keyword evidence="8 9" id="KW-0675">Receptor</keyword>
<evidence type="ECO:0000256" key="2">
    <source>
        <dbReference type="ARBA" id="ARBA00023180"/>
    </source>
</evidence>
<protein>
    <submittedName>
        <fullName evidence="8 9">Myoblast growth factor receptor egl-15 isoform X2</fullName>
    </submittedName>
</protein>
<keyword evidence="5" id="KW-0732">Signal</keyword>
<dbReference type="RefSeq" id="XP_065649705.1">
    <property type="nucleotide sequence ID" value="XM_065793633.1"/>
</dbReference>
<keyword evidence="4" id="KW-0472">Membrane</keyword>
<evidence type="ECO:0000256" key="4">
    <source>
        <dbReference type="SAM" id="Phobius"/>
    </source>
</evidence>
<feature type="chain" id="PRO_5045025840" evidence="5">
    <location>
        <begin position="16"/>
        <end position="350"/>
    </location>
</feature>
<evidence type="ECO:0000256" key="5">
    <source>
        <dbReference type="SAM" id="SignalP"/>
    </source>
</evidence>
<feature type="signal peptide" evidence="5">
    <location>
        <begin position="1"/>
        <end position="15"/>
    </location>
</feature>
<gene>
    <name evidence="8 9" type="primary">LOC101238403</name>
</gene>
<dbReference type="InterPro" id="IPR003599">
    <property type="entry name" value="Ig_sub"/>
</dbReference>
<dbReference type="Proteomes" id="UP001652625">
    <property type="component" value="Chromosome 03"/>
</dbReference>
<dbReference type="SMART" id="SM00408">
    <property type="entry name" value="IGc2"/>
    <property type="match status" value="2"/>
</dbReference>
<dbReference type="PANTHER" id="PTHR11890">
    <property type="entry name" value="INTERLEUKIN-1 RECEPTOR FAMILY MEMBER"/>
    <property type="match status" value="1"/>
</dbReference>